<dbReference type="AlphaFoldDB" id="A0AAU9PU04"/>
<proteinExistence type="inferred from homology"/>
<keyword evidence="2 3" id="KW-0732">Signal</keyword>
<sequence length="172" mass="19103">MTINTRQIFIQLLLTFFVTIAAGGTESKKTRVSSTGLKNYIVHVKRQVASLSTVSSEDLKAYHRSFLPFNIRLASSEKDEPLLYSYQNVVSSFAARLTDADIEAMSKRDGFVSAREERILKLQTTHTPKFLGLHQKSGSWKESEFGKGSIIGILDAGIIPNLLGLENSSIKH</sequence>
<evidence type="ECO:0000256" key="3">
    <source>
        <dbReference type="SAM" id="SignalP"/>
    </source>
</evidence>
<dbReference type="InterPro" id="IPR045051">
    <property type="entry name" value="SBT"/>
</dbReference>
<comment type="caution">
    <text evidence="5">The sequence shown here is derived from an EMBL/GenBank/DDBJ whole genome shotgun (WGS) entry which is preliminary data.</text>
</comment>
<dbReference type="EMBL" id="CAKMRJ010005745">
    <property type="protein sequence ID" value="CAH1453866.1"/>
    <property type="molecule type" value="Genomic_DNA"/>
</dbReference>
<protein>
    <recommendedName>
        <fullName evidence="4">Inhibitor I9 domain-containing protein</fullName>
    </recommendedName>
</protein>
<dbReference type="SUPFAM" id="SSF52743">
    <property type="entry name" value="Subtilisin-like"/>
    <property type="match status" value="1"/>
</dbReference>
<evidence type="ECO:0000256" key="2">
    <source>
        <dbReference type="ARBA" id="ARBA00022729"/>
    </source>
</evidence>
<dbReference type="Pfam" id="PF05922">
    <property type="entry name" value="Inhibitor_I9"/>
    <property type="match status" value="1"/>
</dbReference>
<gene>
    <name evidence="5" type="ORF">LVIROSA_LOCUS39079</name>
</gene>
<organism evidence="5 6">
    <name type="scientific">Lactuca virosa</name>
    <dbReference type="NCBI Taxonomy" id="75947"/>
    <lineage>
        <taxon>Eukaryota</taxon>
        <taxon>Viridiplantae</taxon>
        <taxon>Streptophyta</taxon>
        <taxon>Embryophyta</taxon>
        <taxon>Tracheophyta</taxon>
        <taxon>Spermatophyta</taxon>
        <taxon>Magnoliopsida</taxon>
        <taxon>eudicotyledons</taxon>
        <taxon>Gunneridae</taxon>
        <taxon>Pentapetalae</taxon>
        <taxon>asterids</taxon>
        <taxon>campanulids</taxon>
        <taxon>Asterales</taxon>
        <taxon>Asteraceae</taxon>
        <taxon>Cichorioideae</taxon>
        <taxon>Cichorieae</taxon>
        <taxon>Lactucinae</taxon>
        <taxon>Lactuca</taxon>
    </lineage>
</organism>
<dbReference type="GO" id="GO:0006508">
    <property type="term" value="P:proteolysis"/>
    <property type="evidence" value="ECO:0007669"/>
    <property type="project" value="InterPro"/>
</dbReference>
<dbReference type="GO" id="GO:0004252">
    <property type="term" value="F:serine-type endopeptidase activity"/>
    <property type="evidence" value="ECO:0007669"/>
    <property type="project" value="InterPro"/>
</dbReference>
<reference evidence="5 6" key="1">
    <citation type="submission" date="2022-01" db="EMBL/GenBank/DDBJ databases">
        <authorList>
            <person name="Xiong W."/>
            <person name="Schranz E."/>
        </authorList>
    </citation>
    <scope>NUCLEOTIDE SEQUENCE [LARGE SCALE GENOMIC DNA]</scope>
</reference>
<feature type="signal peptide" evidence="3">
    <location>
        <begin position="1"/>
        <end position="23"/>
    </location>
</feature>
<comment type="similarity">
    <text evidence="1">Belongs to the peptidase S8 family.</text>
</comment>
<evidence type="ECO:0000259" key="4">
    <source>
        <dbReference type="Pfam" id="PF05922"/>
    </source>
</evidence>
<dbReference type="PANTHER" id="PTHR10795">
    <property type="entry name" value="PROPROTEIN CONVERTASE SUBTILISIN/KEXIN"/>
    <property type="match status" value="1"/>
</dbReference>
<dbReference type="InterPro" id="IPR010259">
    <property type="entry name" value="S8pro/Inhibitor_I9"/>
</dbReference>
<dbReference type="InterPro" id="IPR036852">
    <property type="entry name" value="Peptidase_S8/S53_dom_sf"/>
</dbReference>
<dbReference type="InterPro" id="IPR037045">
    <property type="entry name" value="S8pro/Inhibitor_I9_sf"/>
</dbReference>
<evidence type="ECO:0000256" key="1">
    <source>
        <dbReference type="ARBA" id="ARBA00011073"/>
    </source>
</evidence>
<feature type="domain" description="Inhibitor I9" evidence="4">
    <location>
        <begin position="39"/>
        <end position="123"/>
    </location>
</feature>
<dbReference type="Gene3D" id="3.30.70.80">
    <property type="entry name" value="Peptidase S8 propeptide/proteinase inhibitor I9"/>
    <property type="match status" value="1"/>
</dbReference>
<keyword evidence="6" id="KW-1185">Reference proteome</keyword>
<dbReference type="Proteomes" id="UP001157418">
    <property type="component" value="Unassembled WGS sequence"/>
</dbReference>
<evidence type="ECO:0000313" key="6">
    <source>
        <dbReference type="Proteomes" id="UP001157418"/>
    </source>
</evidence>
<name>A0AAU9PU04_9ASTR</name>
<accession>A0AAU9PU04</accession>
<evidence type="ECO:0000313" key="5">
    <source>
        <dbReference type="EMBL" id="CAH1453866.1"/>
    </source>
</evidence>
<feature type="chain" id="PRO_5043336562" description="Inhibitor I9 domain-containing protein" evidence="3">
    <location>
        <begin position="24"/>
        <end position="172"/>
    </location>
</feature>